<gene>
    <name evidence="1" type="ORF">SBP02_11910</name>
</gene>
<evidence type="ECO:0000313" key="1">
    <source>
        <dbReference type="EMBL" id="WPC03490.1"/>
    </source>
</evidence>
<keyword evidence="2" id="KW-1185">Reference proteome</keyword>
<dbReference type="EMBL" id="CP137892">
    <property type="protein sequence ID" value="WPC03490.1"/>
    <property type="molecule type" value="Genomic_DNA"/>
</dbReference>
<accession>A0ABZ0PRG0</accession>
<name>A0ABZ0PRG0_9PSED</name>
<protein>
    <submittedName>
        <fullName evidence="1">Uncharacterized protein</fullName>
    </submittedName>
</protein>
<evidence type="ECO:0000313" key="2">
    <source>
        <dbReference type="Proteomes" id="UP001305928"/>
    </source>
</evidence>
<reference evidence="1 2" key="1">
    <citation type="submission" date="2023-11" db="EMBL/GenBank/DDBJ databases">
        <title>Complete genome of Pseudomonas benzenivorans BA3361.</title>
        <authorList>
            <person name="Shin S.Y."/>
            <person name="Song J."/>
            <person name="Kang H."/>
        </authorList>
    </citation>
    <scope>NUCLEOTIDE SEQUENCE [LARGE SCALE GENOMIC DNA]</scope>
    <source>
        <strain evidence="1 2">HNIBRBA3361</strain>
    </source>
</reference>
<organism evidence="1 2">
    <name type="scientific">Pseudomonas benzenivorans</name>
    <dbReference type="NCBI Taxonomy" id="556533"/>
    <lineage>
        <taxon>Bacteria</taxon>
        <taxon>Pseudomonadati</taxon>
        <taxon>Pseudomonadota</taxon>
        <taxon>Gammaproteobacteria</taxon>
        <taxon>Pseudomonadales</taxon>
        <taxon>Pseudomonadaceae</taxon>
        <taxon>Pseudomonas</taxon>
    </lineage>
</organism>
<sequence>MRHPAVVNELEFVELCMCVSRGYLPEREIPELFLDIIHAMLIEFGVERFDKRMRINDAIDELCRHLEKYPEKTHLQVFLRMKLERDLEL</sequence>
<proteinExistence type="predicted"/>
<dbReference type="Proteomes" id="UP001305928">
    <property type="component" value="Chromosome"/>
</dbReference>
<dbReference type="RefSeq" id="WP_318641992.1">
    <property type="nucleotide sequence ID" value="NZ_CP137892.1"/>
</dbReference>